<accession>F1L075</accession>
<dbReference type="GO" id="GO:0006646">
    <property type="term" value="P:phosphatidylethanolamine biosynthetic process"/>
    <property type="evidence" value="ECO:0007669"/>
    <property type="project" value="TreeGrafter"/>
</dbReference>
<dbReference type="PANTHER" id="PTHR10414:SF71">
    <property type="entry name" value="FI05338P"/>
    <property type="match status" value="1"/>
</dbReference>
<evidence type="ECO:0000256" key="1">
    <source>
        <dbReference type="ARBA" id="ARBA00004370"/>
    </source>
</evidence>
<sequence>MGLFNTHYLNEKQIKGFDTYKYSSVDTSPISNYISHPFWNWLVKFYPLWLAPNVLTLTGFLFVMLGFFIVSFLDYDLDANSNFASPRAIPNWIWLFIAILTFTAHTLDGTDGKQARRTGSSGPTGELFDHGLDSWSTVPFTITIFSIFGRGEFSVSLIRLLCILISVQVVFIVTHWEKYNTGILYLSWGYDASQYGLAGFYLLTYFVEYEFYKFYVFKSVTFAVCFEAGFYVVCIISLIMSIYNMCVSYLVDKTARQENLYEACLPMFSSIVLFAASLCWAKYSPSNIIDRDPRIFFWTMGTVFSNIACHLIIAQMTQTRADPFNLLLCVYCAVAFVSLFGHVGAQTELFLLRLLAVAITLAHLHYGICLVRQLCNHFNIEAFSLRYLQKHKRQE</sequence>
<reference evidence="7" key="1">
    <citation type="journal article" date="2011" name="Genome Res.">
        <title>Deep small RNA sequencing from the nematode Ascaris reveals conservation, functional diversification, and novel developmental profiles.</title>
        <authorList>
            <person name="Wang J."/>
            <person name="Czech B."/>
            <person name="Crunk A."/>
            <person name="Wallace A."/>
            <person name="Mitreva M."/>
            <person name="Hannon G.J."/>
            <person name="Davis R.E."/>
        </authorList>
    </citation>
    <scope>NUCLEOTIDE SEQUENCE</scope>
</reference>
<keyword evidence="6" id="KW-0812">Transmembrane</keyword>
<dbReference type="GO" id="GO:0004307">
    <property type="term" value="F:ethanolaminephosphotransferase activity"/>
    <property type="evidence" value="ECO:0007669"/>
    <property type="project" value="TreeGrafter"/>
</dbReference>
<evidence type="ECO:0000256" key="5">
    <source>
        <dbReference type="RuleBase" id="RU003750"/>
    </source>
</evidence>
<feature type="transmembrane region" description="Helical" evidence="6">
    <location>
        <begin position="326"/>
        <end position="344"/>
    </location>
</feature>
<feature type="transmembrane region" description="Helical" evidence="6">
    <location>
        <begin position="48"/>
        <end position="69"/>
    </location>
</feature>
<dbReference type="InterPro" id="IPR043130">
    <property type="entry name" value="CDP-OH_PTrfase_TM_dom"/>
</dbReference>
<evidence type="ECO:0000313" key="7">
    <source>
        <dbReference type="EMBL" id="ADY43529.1"/>
    </source>
</evidence>
<evidence type="ECO:0000256" key="2">
    <source>
        <dbReference type="ARBA" id="ARBA00010441"/>
    </source>
</evidence>
<dbReference type="Gene3D" id="1.20.120.1760">
    <property type="match status" value="1"/>
</dbReference>
<dbReference type="Pfam" id="PF01066">
    <property type="entry name" value="CDP-OH_P_transf"/>
    <property type="match status" value="1"/>
</dbReference>
<feature type="transmembrane region" description="Helical" evidence="6">
    <location>
        <begin position="350"/>
        <end position="371"/>
    </location>
</feature>
<comment type="subcellular location">
    <subcellularLocation>
        <location evidence="1">Membrane</location>
    </subcellularLocation>
</comment>
<dbReference type="PIRSF" id="PIRSF015665">
    <property type="entry name" value="CHOPT"/>
    <property type="match status" value="1"/>
</dbReference>
<dbReference type="InterPro" id="IPR000462">
    <property type="entry name" value="CDP-OH_P_trans"/>
</dbReference>
<feature type="transmembrane region" description="Helical" evidence="6">
    <location>
        <begin position="157"/>
        <end position="176"/>
    </location>
</feature>
<keyword evidence="3 5" id="KW-0808">Transferase</keyword>
<dbReference type="GO" id="GO:0005794">
    <property type="term" value="C:Golgi apparatus"/>
    <property type="evidence" value="ECO:0007669"/>
    <property type="project" value="TreeGrafter"/>
</dbReference>
<dbReference type="AlphaFoldDB" id="F1L075"/>
<feature type="transmembrane region" description="Helical" evidence="6">
    <location>
        <begin position="228"/>
        <end position="251"/>
    </location>
</feature>
<evidence type="ECO:0000256" key="4">
    <source>
        <dbReference type="ARBA" id="ARBA00023136"/>
    </source>
</evidence>
<comment type="similarity">
    <text evidence="2 5">Belongs to the CDP-alcohol phosphatidyltransferase class-I family.</text>
</comment>
<feature type="transmembrane region" description="Helical" evidence="6">
    <location>
        <begin position="89"/>
        <end position="107"/>
    </location>
</feature>
<evidence type="ECO:0000256" key="6">
    <source>
        <dbReference type="SAM" id="Phobius"/>
    </source>
</evidence>
<dbReference type="EMBL" id="JI168925">
    <property type="protein sequence ID" value="ADY43529.1"/>
    <property type="molecule type" value="mRNA"/>
</dbReference>
<organism evidence="7">
    <name type="scientific">Ascaris suum</name>
    <name type="common">Pig roundworm</name>
    <name type="synonym">Ascaris lumbricoides</name>
    <dbReference type="NCBI Taxonomy" id="6253"/>
    <lineage>
        <taxon>Eukaryota</taxon>
        <taxon>Metazoa</taxon>
        <taxon>Ecdysozoa</taxon>
        <taxon>Nematoda</taxon>
        <taxon>Chromadorea</taxon>
        <taxon>Rhabditida</taxon>
        <taxon>Spirurina</taxon>
        <taxon>Ascaridomorpha</taxon>
        <taxon>Ascaridoidea</taxon>
        <taxon>Ascarididae</taxon>
        <taxon>Ascaris</taxon>
    </lineage>
</organism>
<dbReference type="PROSITE" id="PS00379">
    <property type="entry name" value="CDP_ALCOHOL_P_TRANSF"/>
    <property type="match status" value="1"/>
</dbReference>
<dbReference type="PANTHER" id="PTHR10414">
    <property type="entry name" value="ETHANOLAMINEPHOSPHOTRANSFERASE"/>
    <property type="match status" value="1"/>
</dbReference>
<feature type="transmembrane region" description="Helical" evidence="6">
    <location>
        <begin position="295"/>
        <end position="314"/>
    </location>
</feature>
<name>F1L075_ASCSU</name>
<dbReference type="InterPro" id="IPR014472">
    <property type="entry name" value="CHOPT"/>
</dbReference>
<proteinExistence type="evidence at transcript level"/>
<dbReference type="FunFam" id="1.20.120.1760:FF:000016">
    <property type="entry name" value="ethanolaminephosphotransferase 1"/>
    <property type="match status" value="1"/>
</dbReference>
<feature type="transmembrane region" description="Helical" evidence="6">
    <location>
        <begin position="263"/>
        <end position="283"/>
    </location>
</feature>
<keyword evidence="6" id="KW-1133">Transmembrane helix</keyword>
<keyword evidence="4 6" id="KW-0472">Membrane</keyword>
<protein>
    <submittedName>
        <fullName evidence="7">Ethanolaminephosphotransferase 1</fullName>
    </submittedName>
</protein>
<dbReference type="GO" id="GO:0005789">
    <property type="term" value="C:endoplasmic reticulum membrane"/>
    <property type="evidence" value="ECO:0007669"/>
    <property type="project" value="TreeGrafter"/>
</dbReference>
<evidence type="ECO:0000256" key="3">
    <source>
        <dbReference type="ARBA" id="ARBA00022679"/>
    </source>
</evidence>
<dbReference type="InterPro" id="IPR048254">
    <property type="entry name" value="CDP_ALCOHOL_P_TRANSF_CS"/>
</dbReference>